<dbReference type="Pfam" id="PF19034">
    <property type="entry name" value="RnlA-toxin_DBD"/>
    <property type="match status" value="1"/>
</dbReference>
<evidence type="ECO:0000313" key="5">
    <source>
        <dbReference type="Proteomes" id="UP000005778"/>
    </source>
</evidence>
<dbReference type="Gene3D" id="6.10.250.2650">
    <property type="match status" value="1"/>
</dbReference>
<proteinExistence type="predicted"/>
<evidence type="ECO:0008006" key="6">
    <source>
        <dbReference type="Google" id="ProtNLM"/>
    </source>
</evidence>
<evidence type="ECO:0000259" key="2">
    <source>
        <dbReference type="Pfam" id="PF19034"/>
    </source>
</evidence>
<evidence type="ECO:0000259" key="3">
    <source>
        <dbReference type="Pfam" id="PF19417"/>
    </source>
</evidence>
<dbReference type="OrthoDB" id="9811552at2"/>
<sequence>MAYKNLNIDQKRLNELLKDKIFFDLSEPPIVKKTKGASSNITIEKQGIQASITIYFNNNGTVSFSIIGKNPELSEDYIKFLIGECKEADSHNNCITYRKIKQDDFELLLEYLDTEEAVKSESLEPYKTNNNHTIFKISSIYKDETTLTQYANQTILLQGRPLYIYNVIKSFINELIDFDQVVEIESDLYKIDLKPDVVREELESRLFAVYGRFDEKILKVMTPALSLMKIDVELEDYSCCIYPALRGLEGYIRMLLSEFSKEYKTVGRLGSLFDENKSYETMLFLKDDIKNDVVCKSLQNAYFMYVKHRHPLFHTDKKDASLTVITHTRETATTLINEIFDVINQSFYQITNEE</sequence>
<dbReference type="AlphaFoldDB" id="I5B0B2"/>
<dbReference type="GO" id="GO:0004521">
    <property type="term" value="F:RNA endonuclease activity"/>
    <property type="evidence" value="ECO:0007669"/>
    <property type="project" value="InterPro"/>
</dbReference>
<dbReference type="Proteomes" id="UP000005778">
    <property type="component" value="Chromosome"/>
</dbReference>
<dbReference type="STRING" id="879212.DespoDRAFT_00948"/>
<dbReference type="InterPro" id="IPR045837">
    <property type="entry name" value="RnlA_toxin_N"/>
</dbReference>
<feature type="domain" description="Bacterial toxin RNase RnlA/LsoA N-terminal" evidence="3">
    <location>
        <begin position="3"/>
        <end position="81"/>
    </location>
</feature>
<dbReference type="InterPro" id="IPR031845">
    <property type="entry name" value="RnlA_toxin_NRD"/>
</dbReference>
<dbReference type="InterPro" id="IPR043994">
    <property type="entry name" value="RnlA/LsoA-toxin_DBD"/>
</dbReference>
<dbReference type="EMBL" id="CM001488">
    <property type="protein sequence ID" value="EIM62925.1"/>
    <property type="molecule type" value="Genomic_DNA"/>
</dbReference>
<gene>
    <name evidence="4" type="ORF">DespoDRAFT_00948</name>
</gene>
<feature type="domain" description="Bacterial toxin RNase RnlA/LsoA DBD" evidence="2">
    <location>
        <begin position="194"/>
        <end position="316"/>
    </location>
</feature>
<keyword evidence="5" id="KW-1185">Reference proteome</keyword>
<dbReference type="RefSeq" id="WP_004071776.1">
    <property type="nucleotide sequence ID" value="NZ_CM001488.1"/>
</dbReference>
<evidence type="ECO:0000259" key="1">
    <source>
        <dbReference type="Pfam" id="PF15935"/>
    </source>
</evidence>
<protein>
    <recommendedName>
        <fullName evidence="6">Bacterial toxin RNase RnlA/LsoA DBD domain-containing protein</fullName>
    </recommendedName>
</protein>
<evidence type="ECO:0000313" key="4">
    <source>
        <dbReference type="EMBL" id="EIM62925.1"/>
    </source>
</evidence>
<dbReference type="Gene3D" id="3.30.160.690">
    <property type="entry name" value="Bacterial toxin RNase RnlA/LsoA, N repeated domain"/>
    <property type="match status" value="1"/>
</dbReference>
<dbReference type="Pfam" id="PF15935">
    <property type="entry name" value="RnlA_toxin"/>
    <property type="match status" value="1"/>
</dbReference>
<accession>I5B0B2</accession>
<feature type="domain" description="Bacterial toxin RNase RnlA/LsoA N-terminal repeated" evidence="1">
    <location>
        <begin position="91"/>
        <end position="177"/>
    </location>
</feature>
<dbReference type="eggNOG" id="ENOG502ZABA">
    <property type="taxonomic scope" value="Bacteria"/>
</dbReference>
<name>I5B0B2_9BACT</name>
<reference evidence="4 5" key="2">
    <citation type="submission" date="2012-02" db="EMBL/GenBank/DDBJ databases">
        <title>Improved High-Quality Draft sequence of Desulfobacter postgatei 2ac9.</title>
        <authorList>
            <consortium name="US DOE Joint Genome Institute"/>
            <person name="Lucas S."/>
            <person name="Han J."/>
            <person name="Lapidus A."/>
            <person name="Cheng J.-F."/>
            <person name="Goodwin L."/>
            <person name="Pitluck S."/>
            <person name="Peters L."/>
            <person name="Ovchinnikova G."/>
            <person name="Held B."/>
            <person name="Detter J.C."/>
            <person name="Han C."/>
            <person name="Tapia R."/>
            <person name="Land M."/>
            <person name="Hauser L."/>
            <person name="Kyrpides N."/>
            <person name="Ivanova N."/>
            <person name="Pagani I."/>
            <person name="Orellana R."/>
            <person name="Lovley D."/>
            <person name="Woyke T."/>
        </authorList>
    </citation>
    <scope>NUCLEOTIDE SEQUENCE [LARGE SCALE GENOMIC DNA]</scope>
    <source>
        <strain evidence="4 5">2ac9</strain>
    </source>
</reference>
<dbReference type="HOGENOM" id="CLU_065781_0_0_7"/>
<dbReference type="Pfam" id="PF19417">
    <property type="entry name" value="RnlA_toxin_N"/>
    <property type="match status" value="1"/>
</dbReference>
<organism evidence="4 5">
    <name type="scientific">Desulfobacter postgatei 2ac9</name>
    <dbReference type="NCBI Taxonomy" id="879212"/>
    <lineage>
        <taxon>Bacteria</taxon>
        <taxon>Pseudomonadati</taxon>
        <taxon>Thermodesulfobacteriota</taxon>
        <taxon>Desulfobacteria</taxon>
        <taxon>Desulfobacterales</taxon>
        <taxon>Desulfobacteraceae</taxon>
        <taxon>Desulfobacter</taxon>
    </lineage>
</organism>
<reference evidence="4 5" key="1">
    <citation type="submission" date="2011-09" db="EMBL/GenBank/DDBJ databases">
        <authorList>
            <consortium name="US DOE Joint Genome Institute (JGI-PGF)"/>
            <person name="Lucas S."/>
            <person name="Han J."/>
            <person name="Lapidus A."/>
            <person name="Cheng J.-F."/>
            <person name="Goodwin L."/>
            <person name="Pitluck S."/>
            <person name="Peters L."/>
            <person name="Land M.L."/>
            <person name="Hauser L."/>
            <person name="Orellana R."/>
            <person name="Lovley D."/>
            <person name="Woyke T.J."/>
        </authorList>
    </citation>
    <scope>NUCLEOTIDE SEQUENCE [LARGE SCALE GENOMIC DNA]</scope>
    <source>
        <strain evidence="4 5">2ac9</strain>
    </source>
</reference>